<name>A0A0B5FTZ7_9BACT</name>
<proteinExistence type="predicted"/>
<feature type="region of interest" description="Disordered" evidence="1">
    <location>
        <begin position="41"/>
        <end position="67"/>
    </location>
</feature>
<organism evidence="2 3">
    <name type="scientific">Geoalkalibacter subterraneus</name>
    <dbReference type="NCBI Taxonomy" id="483547"/>
    <lineage>
        <taxon>Bacteria</taxon>
        <taxon>Pseudomonadati</taxon>
        <taxon>Thermodesulfobacteriota</taxon>
        <taxon>Desulfuromonadia</taxon>
        <taxon>Desulfuromonadales</taxon>
        <taxon>Geoalkalibacteraceae</taxon>
        <taxon>Geoalkalibacter</taxon>
    </lineage>
</organism>
<evidence type="ECO:0000313" key="2">
    <source>
        <dbReference type="EMBL" id="AJF07066.1"/>
    </source>
</evidence>
<dbReference type="Proteomes" id="UP000035036">
    <property type="component" value="Chromosome"/>
</dbReference>
<evidence type="ECO:0000256" key="1">
    <source>
        <dbReference type="SAM" id="MobiDB-lite"/>
    </source>
</evidence>
<dbReference type="KEGG" id="gsb:GSUB_11525"/>
<reference evidence="2 3" key="1">
    <citation type="journal article" date="2015" name="Genome Announc.">
        <title>Genomes of Geoalkalibacter ferrihydriticus Z-0531T and Geoalkalibacter subterraneus Red1T, Two Haloalkaliphilic Metal-Reducing Deltaproteobacteria.</title>
        <authorList>
            <person name="Badalamenti J.P."/>
            <person name="Krajmalnik-Brown R."/>
            <person name="Torres C.I."/>
            <person name="Bond D.R."/>
        </authorList>
    </citation>
    <scope>NUCLEOTIDE SEQUENCE [LARGE SCALE GENOMIC DNA]</scope>
    <source>
        <strain evidence="2 3">Red1</strain>
    </source>
</reference>
<dbReference type="STRING" id="483547.GSUB_11525"/>
<sequence length="67" mass="7768">MPRQPRIHAPGLTHRVMARGIEMCKIFHGKTDRFVFVHDDPAAGRSRRGSVAERNFSNARIKKSRRR</sequence>
<dbReference type="AlphaFoldDB" id="A0A0B5FTZ7"/>
<dbReference type="EMBL" id="CP010311">
    <property type="protein sequence ID" value="AJF07066.1"/>
    <property type="molecule type" value="Genomic_DNA"/>
</dbReference>
<accession>A0A0B5FTZ7</accession>
<evidence type="ECO:0000313" key="3">
    <source>
        <dbReference type="Proteomes" id="UP000035036"/>
    </source>
</evidence>
<keyword evidence="3" id="KW-1185">Reference proteome</keyword>
<gene>
    <name evidence="2" type="ORF">GSUB_11525</name>
</gene>
<dbReference type="HOGENOM" id="CLU_2806358_0_0_7"/>
<protein>
    <submittedName>
        <fullName evidence="2">Uncharacterized protein</fullName>
    </submittedName>
</protein>